<evidence type="ECO:0000313" key="2">
    <source>
        <dbReference type="EMBL" id="MPC51914.1"/>
    </source>
</evidence>
<dbReference type="Proteomes" id="UP000324222">
    <property type="component" value="Unassembled WGS sequence"/>
</dbReference>
<reference evidence="2 3" key="1">
    <citation type="submission" date="2019-05" db="EMBL/GenBank/DDBJ databases">
        <title>Another draft genome of Portunus trituberculatus and its Hox gene families provides insights of decapod evolution.</title>
        <authorList>
            <person name="Jeong J.-H."/>
            <person name="Song I."/>
            <person name="Kim S."/>
            <person name="Choi T."/>
            <person name="Kim D."/>
            <person name="Ryu S."/>
            <person name="Kim W."/>
        </authorList>
    </citation>
    <scope>NUCLEOTIDE SEQUENCE [LARGE SCALE GENOMIC DNA]</scope>
    <source>
        <tissue evidence="2">Muscle</tissue>
    </source>
</reference>
<feature type="compositionally biased region" description="Low complexity" evidence="1">
    <location>
        <begin position="59"/>
        <end position="73"/>
    </location>
</feature>
<dbReference type="EMBL" id="VSRR010010508">
    <property type="protein sequence ID" value="MPC51914.1"/>
    <property type="molecule type" value="Genomic_DNA"/>
</dbReference>
<feature type="compositionally biased region" description="Basic and acidic residues" evidence="1">
    <location>
        <begin position="10"/>
        <end position="25"/>
    </location>
</feature>
<comment type="caution">
    <text evidence="2">The sequence shown here is derived from an EMBL/GenBank/DDBJ whole genome shotgun (WGS) entry which is preliminary data.</text>
</comment>
<feature type="compositionally biased region" description="Polar residues" evidence="1">
    <location>
        <begin position="102"/>
        <end position="113"/>
    </location>
</feature>
<feature type="compositionally biased region" description="Pro residues" evidence="1">
    <location>
        <begin position="83"/>
        <end position="100"/>
    </location>
</feature>
<sequence length="154" mass="17494">MYPPLVHAVRWRDARGRGRGHDTRHTSCGKCGGYTLHQHHHHHHHRSCPCDPRQLKRWSSSSSSSSSSPSSSSNTTRTAMWLRPPPPLPPHHHPPPPPLLPNLTSPVNHSTAHNTASDSFLHLRLTLHSPPLQSHPYSETHPHRPRTFTLFKWL</sequence>
<dbReference type="AlphaFoldDB" id="A0A5B7G5X2"/>
<organism evidence="2 3">
    <name type="scientific">Portunus trituberculatus</name>
    <name type="common">Swimming crab</name>
    <name type="synonym">Neptunus trituberculatus</name>
    <dbReference type="NCBI Taxonomy" id="210409"/>
    <lineage>
        <taxon>Eukaryota</taxon>
        <taxon>Metazoa</taxon>
        <taxon>Ecdysozoa</taxon>
        <taxon>Arthropoda</taxon>
        <taxon>Crustacea</taxon>
        <taxon>Multicrustacea</taxon>
        <taxon>Malacostraca</taxon>
        <taxon>Eumalacostraca</taxon>
        <taxon>Eucarida</taxon>
        <taxon>Decapoda</taxon>
        <taxon>Pleocyemata</taxon>
        <taxon>Brachyura</taxon>
        <taxon>Eubrachyura</taxon>
        <taxon>Portunoidea</taxon>
        <taxon>Portunidae</taxon>
        <taxon>Portuninae</taxon>
        <taxon>Portunus</taxon>
    </lineage>
</organism>
<keyword evidence="3" id="KW-1185">Reference proteome</keyword>
<protein>
    <submittedName>
        <fullName evidence="2">Uncharacterized protein</fullName>
    </submittedName>
</protein>
<name>A0A5B7G5X2_PORTR</name>
<feature type="region of interest" description="Disordered" evidence="1">
    <location>
        <begin position="42"/>
        <end position="113"/>
    </location>
</feature>
<feature type="region of interest" description="Disordered" evidence="1">
    <location>
        <begin position="1"/>
        <end position="26"/>
    </location>
</feature>
<evidence type="ECO:0000313" key="3">
    <source>
        <dbReference type="Proteomes" id="UP000324222"/>
    </source>
</evidence>
<accession>A0A5B7G5X2</accession>
<evidence type="ECO:0000256" key="1">
    <source>
        <dbReference type="SAM" id="MobiDB-lite"/>
    </source>
</evidence>
<gene>
    <name evidence="2" type="ORF">E2C01_045771</name>
</gene>
<proteinExistence type="predicted"/>